<evidence type="ECO:0000313" key="2">
    <source>
        <dbReference type="Proteomes" id="UP001498398"/>
    </source>
</evidence>
<keyword evidence="2" id="KW-1185">Reference proteome</keyword>
<comment type="caution">
    <text evidence="1">The sequence shown here is derived from an EMBL/GenBank/DDBJ whole genome shotgun (WGS) entry which is preliminary data.</text>
</comment>
<dbReference type="EMBL" id="JBANRG010000008">
    <property type="protein sequence ID" value="KAK7464267.1"/>
    <property type="molecule type" value="Genomic_DNA"/>
</dbReference>
<gene>
    <name evidence="1" type="ORF">VKT23_006432</name>
</gene>
<accession>A0ABR1JPU2</accession>
<name>A0ABR1JPU2_9AGAR</name>
<dbReference type="Proteomes" id="UP001498398">
    <property type="component" value="Unassembled WGS sequence"/>
</dbReference>
<reference evidence="1 2" key="1">
    <citation type="submission" date="2024-01" db="EMBL/GenBank/DDBJ databases">
        <title>A draft genome for the cacao thread blight pathogen Marasmiellus scandens.</title>
        <authorList>
            <person name="Baruah I.K."/>
            <person name="Leung J."/>
            <person name="Bukari Y."/>
            <person name="Amoako-Attah I."/>
            <person name="Meinhardt L.W."/>
            <person name="Bailey B.A."/>
            <person name="Cohen S.P."/>
        </authorList>
    </citation>
    <scope>NUCLEOTIDE SEQUENCE [LARGE SCALE GENOMIC DNA]</scope>
    <source>
        <strain evidence="1 2">GH-19</strain>
    </source>
</reference>
<protein>
    <submittedName>
        <fullName evidence="1">Uncharacterized protein</fullName>
    </submittedName>
</protein>
<sequence>MSQLSIAHKSFKDAEQYRDIEWIRQNEPWNVFEFPEELMPWFGPDYLPPHILLGAIITVEDLVKYARHAGQVTDADLDEPYWLARIAHYLAEKCRLEEYHGNRVEGRCLPLLDVWTEGSEKHMLSICSNFSYRYEFPSTQCELLLAELRNAGIKTKLRWCLSGQWYAQEYGDDEDDEEIY</sequence>
<evidence type="ECO:0000313" key="1">
    <source>
        <dbReference type="EMBL" id="KAK7464267.1"/>
    </source>
</evidence>
<organism evidence="1 2">
    <name type="scientific">Marasmiellus scandens</name>
    <dbReference type="NCBI Taxonomy" id="2682957"/>
    <lineage>
        <taxon>Eukaryota</taxon>
        <taxon>Fungi</taxon>
        <taxon>Dikarya</taxon>
        <taxon>Basidiomycota</taxon>
        <taxon>Agaricomycotina</taxon>
        <taxon>Agaricomycetes</taxon>
        <taxon>Agaricomycetidae</taxon>
        <taxon>Agaricales</taxon>
        <taxon>Marasmiineae</taxon>
        <taxon>Omphalotaceae</taxon>
        <taxon>Marasmiellus</taxon>
    </lineage>
</organism>
<proteinExistence type="predicted"/>